<sequence length="104" mass="11540">MLIVSAVLLLQQKQNTKRKKDAAKYVGGRLNKSSMNSSGLKHHFRVAITASSWTTGDGDVPIKKLLQSPAAYYHYKPCSDDSPPVVWCQWDVSNGLSLKIIHSK</sequence>
<evidence type="ECO:0000313" key="1">
    <source>
        <dbReference type="EMBL" id="KAJ1921052.1"/>
    </source>
</evidence>
<name>A0A9W8A2F7_9FUNG</name>
<keyword evidence="2" id="KW-1185">Reference proteome</keyword>
<reference evidence="1" key="1">
    <citation type="submission" date="2022-07" db="EMBL/GenBank/DDBJ databases">
        <title>Phylogenomic reconstructions and comparative analyses of Kickxellomycotina fungi.</title>
        <authorList>
            <person name="Reynolds N.K."/>
            <person name="Stajich J.E."/>
            <person name="Barry K."/>
            <person name="Grigoriev I.V."/>
            <person name="Crous P."/>
            <person name="Smith M.E."/>
        </authorList>
    </citation>
    <scope>NUCLEOTIDE SEQUENCE</scope>
    <source>
        <strain evidence="1">NBRC 100468</strain>
    </source>
</reference>
<dbReference type="EMBL" id="JANBPU010000007">
    <property type="protein sequence ID" value="KAJ1921052.1"/>
    <property type="molecule type" value="Genomic_DNA"/>
</dbReference>
<evidence type="ECO:0000313" key="2">
    <source>
        <dbReference type="Proteomes" id="UP001150538"/>
    </source>
</evidence>
<organism evidence="1 2">
    <name type="scientific">Mycoemilia scoparia</name>
    <dbReference type="NCBI Taxonomy" id="417184"/>
    <lineage>
        <taxon>Eukaryota</taxon>
        <taxon>Fungi</taxon>
        <taxon>Fungi incertae sedis</taxon>
        <taxon>Zoopagomycota</taxon>
        <taxon>Kickxellomycotina</taxon>
        <taxon>Kickxellomycetes</taxon>
        <taxon>Kickxellales</taxon>
        <taxon>Kickxellaceae</taxon>
        <taxon>Mycoemilia</taxon>
    </lineage>
</organism>
<proteinExistence type="predicted"/>
<accession>A0A9W8A2F7</accession>
<comment type="caution">
    <text evidence="1">The sequence shown here is derived from an EMBL/GenBank/DDBJ whole genome shotgun (WGS) entry which is preliminary data.</text>
</comment>
<dbReference type="Proteomes" id="UP001150538">
    <property type="component" value="Unassembled WGS sequence"/>
</dbReference>
<dbReference type="AlphaFoldDB" id="A0A9W8A2F7"/>
<gene>
    <name evidence="1" type="ORF">H4219_000910</name>
</gene>
<protein>
    <submittedName>
        <fullName evidence="1">Uncharacterized protein</fullName>
    </submittedName>
</protein>